<accession>A0A9P1GGQ4</accession>
<dbReference type="SUPFAM" id="SSF52087">
    <property type="entry name" value="CRAL/TRIO domain"/>
    <property type="match status" value="1"/>
</dbReference>
<dbReference type="InterPro" id="IPR052578">
    <property type="entry name" value="PI_Transfer_CRAL-TRIO"/>
</dbReference>
<dbReference type="PANTHER" id="PTHR45824">
    <property type="entry name" value="GH16843P"/>
    <property type="match status" value="1"/>
</dbReference>
<dbReference type="PROSITE" id="PS50191">
    <property type="entry name" value="CRAL_TRIO"/>
    <property type="match status" value="1"/>
</dbReference>
<keyword evidence="5" id="KW-1185">Reference proteome</keyword>
<dbReference type="Pfam" id="PF00650">
    <property type="entry name" value="CRAL_TRIO"/>
    <property type="match status" value="1"/>
</dbReference>
<feature type="compositionally biased region" description="Basic and acidic residues" evidence="1">
    <location>
        <begin position="331"/>
        <end position="340"/>
    </location>
</feature>
<dbReference type="PANTHER" id="PTHR45824:SF29">
    <property type="entry name" value="GH16843P"/>
    <property type="match status" value="1"/>
</dbReference>
<dbReference type="EMBL" id="CAMXCT030004669">
    <property type="protein sequence ID" value="CAL4797239.1"/>
    <property type="molecule type" value="Genomic_DNA"/>
</dbReference>
<dbReference type="InterPro" id="IPR036865">
    <property type="entry name" value="CRAL-TRIO_dom_sf"/>
</dbReference>
<dbReference type="GO" id="GO:0008526">
    <property type="term" value="F:phosphatidylinositol transfer activity"/>
    <property type="evidence" value="ECO:0007669"/>
    <property type="project" value="TreeGrafter"/>
</dbReference>
<feature type="domain" description="CRAL-TRIO" evidence="2">
    <location>
        <begin position="132"/>
        <end position="294"/>
    </location>
</feature>
<evidence type="ECO:0000256" key="1">
    <source>
        <dbReference type="SAM" id="MobiDB-lite"/>
    </source>
</evidence>
<feature type="compositionally biased region" description="Polar residues" evidence="1">
    <location>
        <begin position="343"/>
        <end position="366"/>
    </location>
</feature>
<organism evidence="3">
    <name type="scientific">Cladocopium goreaui</name>
    <dbReference type="NCBI Taxonomy" id="2562237"/>
    <lineage>
        <taxon>Eukaryota</taxon>
        <taxon>Sar</taxon>
        <taxon>Alveolata</taxon>
        <taxon>Dinophyceae</taxon>
        <taxon>Suessiales</taxon>
        <taxon>Symbiodiniaceae</taxon>
        <taxon>Cladocopium</taxon>
    </lineage>
</organism>
<dbReference type="EMBL" id="CAMXCT010004669">
    <property type="protein sequence ID" value="CAI4009927.1"/>
    <property type="molecule type" value="Genomic_DNA"/>
</dbReference>
<protein>
    <recommendedName>
        <fullName evidence="2">CRAL-TRIO domain-containing protein</fullName>
    </recommendedName>
</protein>
<evidence type="ECO:0000313" key="3">
    <source>
        <dbReference type="EMBL" id="CAI4009927.1"/>
    </source>
</evidence>
<evidence type="ECO:0000313" key="5">
    <source>
        <dbReference type="Proteomes" id="UP001152797"/>
    </source>
</evidence>
<feature type="region of interest" description="Disordered" evidence="1">
    <location>
        <begin position="331"/>
        <end position="366"/>
    </location>
</feature>
<dbReference type="Proteomes" id="UP001152797">
    <property type="component" value="Unassembled WGS sequence"/>
</dbReference>
<dbReference type="Gene3D" id="3.40.525.10">
    <property type="entry name" value="CRAL-TRIO lipid binding domain"/>
    <property type="match status" value="1"/>
</dbReference>
<reference evidence="3" key="1">
    <citation type="submission" date="2022-10" db="EMBL/GenBank/DDBJ databases">
        <authorList>
            <person name="Chen Y."/>
            <person name="Dougan E. K."/>
            <person name="Chan C."/>
            <person name="Rhodes N."/>
            <person name="Thang M."/>
        </authorList>
    </citation>
    <scope>NUCLEOTIDE SEQUENCE</scope>
</reference>
<dbReference type="SMART" id="SM00516">
    <property type="entry name" value="SEC14"/>
    <property type="match status" value="1"/>
</dbReference>
<dbReference type="OrthoDB" id="7777654at2759"/>
<dbReference type="EMBL" id="CAMXCT020004669">
    <property type="protein sequence ID" value="CAL1163302.1"/>
    <property type="molecule type" value="Genomic_DNA"/>
</dbReference>
<evidence type="ECO:0000313" key="4">
    <source>
        <dbReference type="EMBL" id="CAL4797239.1"/>
    </source>
</evidence>
<evidence type="ECO:0000259" key="2">
    <source>
        <dbReference type="PROSITE" id="PS50191"/>
    </source>
</evidence>
<dbReference type="InterPro" id="IPR001251">
    <property type="entry name" value="CRAL-TRIO_dom"/>
</dbReference>
<gene>
    <name evidence="3" type="ORF">C1SCF055_LOCUS35252</name>
</gene>
<dbReference type="AlphaFoldDB" id="A0A9P1GGQ4"/>
<dbReference type="CDD" id="cd00170">
    <property type="entry name" value="SEC14"/>
    <property type="match status" value="1"/>
</dbReference>
<reference evidence="4 5" key="2">
    <citation type="submission" date="2024-05" db="EMBL/GenBank/DDBJ databases">
        <authorList>
            <person name="Chen Y."/>
            <person name="Shah S."/>
            <person name="Dougan E. K."/>
            <person name="Thang M."/>
            <person name="Chan C."/>
        </authorList>
    </citation>
    <scope>NUCLEOTIDE SEQUENCE [LARGE SCALE GENOMIC DNA]</scope>
</reference>
<sequence>MECNGIPCRESMEVLKVDPEHLAAFTLPEEALEYEPAGDDVFLRLSSGILERRLHSNVTFTEDEGLAAEHALRNLRQEARRSGKRFSPEICHEATRYLSATRGNHQKALSLMEATENWRHHYFKDGPLCSADIAEDMKHGFAYFVGRDRAMRPALVFRASRVPEKWRKDFDIDRLLRVLIFCMEVMLRFMLVPGKVETSCLIVDLQDISIKDIPISLLREIHQLFTAHYPCRGFRFYVCNVPRMLMAISHVAKSLLTERQKLKVRVLSDVRELLEDFAPHQLEQDLGGSRPLATSFLPFPLGPGPFYPGSAPRLSPVINLHKASDLKEAREELERTRCHAEASPSSVETHQETASGRLTSNSRSPDSFDLSQPWTFREGDEVEVWSVSQNAWVAGVVQAFFPQSTVAEGYQVPPGTLKISIPRGCKWIPQDLISSNVRRVISTPSIAEQCKEIANQGRVLLSASLVEEHSPHRHPTLSRCTHSPGSEISDRCIRATWFCL</sequence>
<comment type="caution">
    <text evidence="3">The sequence shown here is derived from an EMBL/GenBank/DDBJ whole genome shotgun (WGS) entry which is preliminary data.</text>
</comment>
<proteinExistence type="predicted"/>
<name>A0A9P1GGQ4_9DINO</name>